<evidence type="ECO:0000313" key="2">
    <source>
        <dbReference type="EMBL" id="OXA39912.1"/>
    </source>
</evidence>
<evidence type="ECO:0000313" key="3">
    <source>
        <dbReference type="Proteomes" id="UP000198287"/>
    </source>
</evidence>
<accession>A0A226D2V1</accession>
<dbReference type="Proteomes" id="UP000198287">
    <property type="component" value="Unassembled WGS sequence"/>
</dbReference>
<reference evidence="2 3" key="1">
    <citation type="submission" date="2015-12" db="EMBL/GenBank/DDBJ databases">
        <title>The genome of Folsomia candida.</title>
        <authorList>
            <person name="Faddeeva A."/>
            <person name="Derks M.F."/>
            <person name="Anvar Y."/>
            <person name="Smit S."/>
            <person name="Van Straalen N."/>
            <person name="Roelofs D."/>
        </authorList>
    </citation>
    <scope>NUCLEOTIDE SEQUENCE [LARGE SCALE GENOMIC DNA]</scope>
    <source>
        <strain evidence="2 3">VU population</strain>
        <tissue evidence="2">Whole body</tissue>
    </source>
</reference>
<evidence type="ECO:0000256" key="1">
    <source>
        <dbReference type="SAM" id="SignalP"/>
    </source>
</evidence>
<feature type="signal peptide" evidence="1">
    <location>
        <begin position="1"/>
        <end position="22"/>
    </location>
</feature>
<name>A0A226D2V1_FOLCA</name>
<keyword evidence="3" id="KW-1185">Reference proteome</keyword>
<dbReference type="EMBL" id="LNIX01000036">
    <property type="protein sequence ID" value="OXA39912.1"/>
    <property type="molecule type" value="Genomic_DNA"/>
</dbReference>
<keyword evidence="1" id="KW-0732">Signal</keyword>
<comment type="caution">
    <text evidence="2">The sequence shown here is derived from an EMBL/GenBank/DDBJ whole genome shotgun (WGS) entry which is preliminary data.</text>
</comment>
<organism evidence="2 3">
    <name type="scientific">Folsomia candida</name>
    <name type="common">Springtail</name>
    <dbReference type="NCBI Taxonomy" id="158441"/>
    <lineage>
        <taxon>Eukaryota</taxon>
        <taxon>Metazoa</taxon>
        <taxon>Ecdysozoa</taxon>
        <taxon>Arthropoda</taxon>
        <taxon>Hexapoda</taxon>
        <taxon>Collembola</taxon>
        <taxon>Entomobryomorpha</taxon>
        <taxon>Isotomoidea</taxon>
        <taxon>Isotomidae</taxon>
        <taxon>Proisotominae</taxon>
        <taxon>Folsomia</taxon>
    </lineage>
</organism>
<protein>
    <submittedName>
        <fullName evidence="2">Uncharacterized protein</fullName>
    </submittedName>
</protein>
<proteinExistence type="predicted"/>
<gene>
    <name evidence="2" type="ORF">Fcan01_25322</name>
</gene>
<dbReference type="OrthoDB" id="2382755at2759"/>
<feature type="chain" id="PRO_5012195078" evidence="1">
    <location>
        <begin position="23"/>
        <end position="265"/>
    </location>
</feature>
<dbReference type="AlphaFoldDB" id="A0A226D2V1"/>
<sequence>MFTTYYFLLSTSLLVLPHSAAPDPKYVSTYECDPWRKIWRSSPNYELFPVARLIVKYRELEEIPDYFWTLEFSVALVEINDTYGAIFLNNIFSKPGPNCAGCDIIHRAKYWFPSLDKISPREMWPCGVMNVSAVHLLVNEEGQEATVSILDFTRLLPTATIASLIPPPNTVCKMFQAWDVLYNPTSLVLWEVEAVVVNCDILIGSGTPTNFSDGPPHFCAELEVLDHVQPQTVFDVDIKRKCQVYDPPLEPDWITMPTYRWAIGD</sequence>